<evidence type="ECO:0000313" key="2">
    <source>
        <dbReference type="EMBL" id="JAE18877.1"/>
    </source>
</evidence>
<evidence type="ECO:0000256" key="1">
    <source>
        <dbReference type="SAM" id="Phobius"/>
    </source>
</evidence>
<dbReference type="EMBL" id="GBRH01179019">
    <property type="protein sequence ID" value="JAE18877.1"/>
    <property type="molecule type" value="Transcribed_RNA"/>
</dbReference>
<keyword evidence="1" id="KW-0472">Membrane</keyword>
<sequence length="107" mass="13090">MCMDVTLLEQRRCTVIIHLRIFLLRSTYIIHMRFLELRPFYWVALFLIEYSSLMNLIFHIFFIFWLTTTCMEWAMYMSKTSSFVLHCQMIFILSHLFGGRHIQIIQK</sequence>
<feature type="transmembrane region" description="Helical" evidence="1">
    <location>
        <begin position="40"/>
        <end position="67"/>
    </location>
</feature>
<keyword evidence="1" id="KW-0812">Transmembrane</keyword>
<proteinExistence type="predicted"/>
<reference evidence="2" key="2">
    <citation type="journal article" date="2015" name="Data Brief">
        <title>Shoot transcriptome of the giant reed, Arundo donax.</title>
        <authorList>
            <person name="Barrero R.A."/>
            <person name="Guerrero F.D."/>
            <person name="Moolhuijzen P."/>
            <person name="Goolsby J.A."/>
            <person name="Tidwell J."/>
            <person name="Bellgard S.E."/>
            <person name="Bellgard M.I."/>
        </authorList>
    </citation>
    <scope>NUCLEOTIDE SEQUENCE</scope>
    <source>
        <tissue evidence="2">Shoot tissue taken approximately 20 cm above the soil surface</tissue>
    </source>
</reference>
<reference evidence="2" key="1">
    <citation type="submission" date="2014-09" db="EMBL/GenBank/DDBJ databases">
        <authorList>
            <person name="Magalhaes I.L.F."/>
            <person name="Oliveira U."/>
            <person name="Santos F.R."/>
            <person name="Vidigal T.H.D.A."/>
            <person name="Brescovit A.D."/>
            <person name="Santos A.J."/>
        </authorList>
    </citation>
    <scope>NUCLEOTIDE SEQUENCE</scope>
    <source>
        <tissue evidence="2">Shoot tissue taken approximately 20 cm above the soil surface</tissue>
    </source>
</reference>
<accession>A0A0A9G2Z2</accession>
<keyword evidence="1" id="KW-1133">Transmembrane helix</keyword>
<dbReference type="AlphaFoldDB" id="A0A0A9G2Z2"/>
<protein>
    <submittedName>
        <fullName evidence="2">ATREV3</fullName>
    </submittedName>
</protein>
<organism evidence="2">
    <name type="scientific">Arundo donax</name>
    <name type="common">Giant reed</name>
    <name type="synonym">Donax arundinaceus</name>
    <dbReference type="NCBI Taxonomy" id="35708"/>
    <lineage>
        <taxon>Eukaryota</taxon>
        <taxon>Viridiplantae</taxon>
        <taxon>Streptophyta</taxon>
        <taxon>Embryophyta</taxon>
        <taxon>Tracheophyta</taxon>
        <taxon>Spermatophyta</taxon>
        <taxon>Magnoliopsida</taxon>
        <taxon>Liliopsida</taxon>
        <taxon>Poales</taxon>
        <taxon>Poaceae</taxon>
        <taxon>PACMAD clade</taxon>
        <taxon>Arundinoideae</taxon>
        <taxon>Arundineae</taxon>
        <taxon>Arundo</taxon>
    </lineage>
</organism>
<name>A0A0A9G2Z2_ARUDO</name>